<reference evidence="13" key="4">
    <citation type="journal article" date="2019" name="Gene Rep">
        <title>Eutherian third-party data gene collections.</title>
        <authorList>
            <person name="Premzl M."/>
        </authorList>
    </citation>
    <scope>NUCLEOTIDE SEQUENCE</scope>
</reference>
<evidence type="ECO:0000256" key="1">
    <source>
        <dbReference type="ARBA" id="ARBA00004651"/>
    </source>
</evidence>
<dbReference type="PROSITE" id="PS50262">
    <property type="entry name" value="G_PROTEIN_RECEP_F1_2"/>
    <property type="match status" value="1"/>
</dbReference>
<keyword evidence="6 11" id="KW-0472">Membrane</keyword>
<evidence type="ECO:0000256" key="2">
    <source>
        <dbReference type="ARBA" id="ARBA00022475"/>
    </source>
</evidence>
<accession>W8W3G9</accession>
<dbReference type="EMBL" id="HG426144">
    <property type="protein sequence ID" value="CDG86262.1"/>
    <property type="molecule type" value="Genomic_DNA"/>
</dbReference>
<evidence type="ECO:0000256" key="4">
    <source>
        <dbReference type="ARBA" id="ARBA00022989"/>
    </source>
</evidence>
<evidence type="ECO:0000256" key="7">
    <source>
        <dbReference type="ARBA" id="ARBA00023170"/>
    </source>
</evidence>
<evidence type="ECO:0000256" key="10">
    <source>
        <dbReference type="SAM" id="MobiDB-lite"/>
    </source>
</evidence>
<feature type="transmembrane region" description="Helical" evidence="11">
    <location>
        <begin position="94"/>
        <end position="116"/>
    </location>
</feature>
<dbReference type="PRINTS" id="PR02108">
    <property type="entry name" value="MRGPCRFAMILY"/>
</dbReference>
<dbReference type="PRINTS" id="PR00237">
    <property type="entry name" value="GPCRRHODOPSN"/>
</dbReference>
<evidence type="ECO:0000256" key="8">
    <source>
        <dbReference type="ARBA" id="ARBA00023224"/>
    </source>
</evidence>
<keyword evidence="3 9" id="KW-0812">Transmembrane</keyword>
<evidence type="ECO:0000313" key="13">
    <source>
        <dbReference type="EMBL" id="CDG86262.1"/>
    </source>
</evidence>
<dbReference type="Ensembl" id="ENSOCUT00000046544.1">
    <property type="protein sequence ID" value="ENSOCUP00000043888.1"/>
    <property type="gene ID" value="ENSOCUG00000034538.1"/>
</dbReference>
<gene>
    <name evidence="13" type="primary">MGRG2</name>
    <name evidence="14" type="synonym">LOC100338380</name>
</gene>
<feature type="transmembrane region" description="Helical" evidence="11">
    <location>
        <begin position="58"/>
        <end position="82"/>
    </location>
</feature>
<evidence type="ECO:0000256" key="5">
    <source>
        <dbReference type="ARBA" id="ARBA00023040"/>
    </source>
</evidence>
<sequence>MENGTLNGSDETSTRIGNKKTLILEVVLLVTAVAGLPGNAAVLWLLGFRMRRNAFSVYILNLAGADFLFLCCQVVVSVLFVMEFLHLFSTPFPVGSFLLTVAASSYIVGLSTLSAVSTERCLSILWPIWYRCRRPRHLSAVVCALLWALSLPLSILEMYTCRSLLNYGANHWCQIFNFVAAGLLILAFLVLSASSLALLLRILCSSRRFPLIRLYVTILLTVLVFLLCGLPCGINWALLMWNKKFPFNSPPHFYLVTLLLSCVNSSVNPIIYVFVGSFRQRRQGQTLKQVLQRALQDTPEVGESGGSLPQGPLEMSGSSRAA</sequence>
<dbReference type="PROSITE" id="PS00237">
    <property type="entry name" value="G_PROTEIN_RECEP_F1_1"/>
    <property type="match status" value="1"/>
</dbReference>
<evidence type="ECO:0000256" key="3">
    <source>
        <dbReference type="ARBA" id="ARBA00022692"/>
    </source>
</evidence>
<evidence type="ECO:0000313" key="14">
    <source>
        <dbReference type="Ensembl" id="ENSOCUP00000043888.1"/>
    </source>
</evidence>
<dbReference type="InterPro" id="IPR026234">
    <property type="entry name" value="MRGPCRFAMILY"/>
</dbReference>
<evidence type="ECO:0000259" key="12">
    <source>
        <dbReference type="PROSITE" id="PS50262"/>
    </source>
</evidence>
<dbReference type="PANTHER" id="PTHR11334:SF29">
    <property type="entry name" value="MAS-RELATED G-PROTEIN COUPLED RECEPTOR MEMBER X2"/>
    <property type="match status" value="1"/>
</dbReference>
<feature type="domain" description="G-protein coupled receptors family 1 profile" evidence="12">
    <location>
        <begin position="38"/>
        <end position="272"/>
    </location>
</feature>
<dbReference type="Pfam" id="PF00001">
    <property type="entry name" value="7tm_1"/>
    <property type="match status" value="1"/>
</dbReference>
<dbReference type="STRING" id="9986.ENSOCUP00000043888"/>
<dbReference type="InterPro" id="IPR017452">
    <property type="entry name" value="GPCR_Rhodpsn_7TM"/>
</dbReference>
<dbReference type="SUPFAM" id="SSF81321">
    <property type="entry name" value="Family A G protein-coupled receptor-like"/>
    <property type="match status" value="1"/>
</dbReference>
<evidence type="ECO:0000256" key="9">
    <source>
        <dbReference type="RuleBase" id="RU000688"/>
    </source>
</evidence>
<dbReference type="InterPro" id="IPR000276">
    <property type="entry name" value="GPCR_Rhodpsn"/>
</dbReference>
<keyword evidence="7 9" id="KW-0675">Receptor</keyword>
<feature type="transmembrane region" description="Helical" evidence="11">
    <location>
        <begin position="175"/>
        <end position="200"/>
    </location>
</feature>
<reference evidence="14" key="5">
    <citation type="submission" date="2025-05" db="UniProtKB">
        <authorList>
            <consortium name="Ensembl"/>
        </authorList>
    </citation>
    <scope>IDENTIFICATION</scope>
    <source>
        <strain evidence="14">Thorbecke</strain>
    </source>
</reference>
<dbReference type="GeneTree" id="ENSGT01030000234639"/>
<reference evidence="13" key="2">
    <citation type="journal article" date="2014" name="Gene">
        <title>Comparative genomic analysis of eutherian Mas-related G protein-coupled receptor genes.</title>
        <authorList>
            <person name="Premzl M."/>
        </authorList>
    </citation>
    <scope>NUCLEOTIDE SEQUENCE</scope>
</reference>
<dbReference type="AlphaFoldDB" id="W8W3G9"/>
<evidence type="ECO:0000313" key="15">
    <source>
        <dbReference type="Proteomes" id="UP000001811"/>
    </source>
</evidence>
<keyword evidence="8 9" id="KW-0807">Transducer</keyword>
<evidence type="ECO:0000256" key="6">
    <source>
        <dbReference type="ARBA" id="ARBA00023136"/>
    </source>
</evidence>
<evidence type="ECO:0000256" key="11">
    <source>
        <dbReference type="SAM" id="Phobius"/>
    </source>
</evidence>
<keyword evidence="2" id="KW-1003">Cell membrane</keyword>
<feature type="transmembrane region" description="Helical" evidence="11">
    <location>
        <begin position="137"/>
        <end position="155"/>
    </location>
</feature>
<feature type="transmembrane region" description="Helical" evidence="11">
    <location>
        <begin position="212"/>
        <end position="241"/>
    </location>
</feature>
<reference evidence="14 15" key="1">
    <citation type="journal article" date="2011" name="Nature">
        <title>A high-resolution map of human evolutionary constraint using 29 mammals.</title>
        <authorList>
            <person name="Lindblad-Toh K."/>
            <person name="Garber M."/>
            <person name="Zuk O."/>
            <person name="Lin M.F."/>
            <person name="Parker B.J."/>
            <person name="Washietl S."/>
            <person name="Kheradpour P."/>
            <person name="Ernst J."/>
            <person name="Jordan G."/>
            <person name="Mauceli E."/>
            <person name="Ward L.D."/>
            <person name="Lowe C.B."/>
            <person name="Holloway A.K."/>
            <person name="Clamp M."/>
            <person name="Gnerre S."/>
            <person name="Alfoldi J."/>
            <person name="Beal K."/>
            <person name="Chang J."/>
            <person name="Clawson H."/>
            <person name="Cuff J."/>
            <person name="Di Palma F."/>
            <person name="Fitzgerald S."/>
            <person name="Flicek P."/>
            <person name="Guttman M."/>
            <person name="Hubisz M.J."/>
            <person name="Jaffe D.B."/>
            <person name="Jungreis I."/>
            <person name="Kent W.J."/>
            <person name="Kostka D."/>
            <person name="Lara M."/>
            <person name="Martins A.L."/>
            <person name="Massingham T."/>
            <person name="Moltke I."/>
            <person name="Raney B.J."/>
            <person name="Rasmussen M.D."/>
            <person name="Robinson J."/>
            <person name="Stark A."/>
            <person name="Vilella A.J."/>
            <person name="Wen J."/>
            <person name="Xie X."/>
            <person name="Zody M.C."/>
            <person name="Baldwin J."/>
            <person name="Bloom T."/>
            <person name="Chin C.W."/>
            <person name="Heiman D."/>
            <person name="Nicol R."/>
            <person name="Nusbaum C."/>
            <person name="Young S."/>
            <person name="Wilkinson J."/>
            <person name="Worley K.C."/>
            <person name="Kovar C.L."/>
            <person name="Muzny D.M."/>
            <person name="Gibbs R.A."/>
            <person name="Cree A."/>
            <person name="Dihn H.H."/>
            <person name="Fowler G."/>
            <person name="Jhangiani S."/>
            <person name="Joshi V."/>
            <person name="Lee S."/>
            <person name="Lewis L.R."/>
            <person name="Nazareth L.V."/>
            <person name="Okwuonu G."/>
            <person name="Santibanez J."/>
            <person name="Warren W.C."/>
            <person name="Mardis E.R."/>
            <person name="Weinstock G.M."/>
            <person name="Wilson R.K."/>
            <person name="Delehaunty K."/>
            <person name="Dooling D."/>
            <person name="Fronik C."/>
            <person name="Fulton L."/>
            <person name="Fulton B."/>
            <person name="Graves T."/>
            <person name="Minx P."/>
            <person name="Sodergren E."/>
            <person name="Birney E."/>
            <person name="Margulies E.H."/>
            <person name="Herrero J."/>
            <person name="Green E.D."/>
            <person name="Haussler D."/>
            <person name="Siepel A."/>
            <person name="Goldman N."/>
            <person name="Pollard K.S."/>
            <person name="Pedersen J.S."/>
            <person name="Lander E.S."/>
            <person name="Kellis M."/>
        </authorList>
    </citation>
    <scope>NUCLEOTIDE SEQUENCE [LARGE SCALE GENOMIC DNA]</scope>
    <source>
        <strain evidence="14 15">Thorbecke inbred</strain>
    </source>
</reference>
<name>W8W3G9_RABIT</name>
<dbReference type="Gene3D" id="1.20.1070.10">
    <property type="entry name" value="Rhodopsin 7-helix transmembrane proteins"/>
    <property type="match status" value="1"/>
</dbReference>
<feature type="transmembrane region" description="Helical" evidence="11">
    <location>
        <begin position="253"/>
        <end position="275"/>
    </location>
</feature>
<keyword evidence="15" id="KW-1185">Reference proteome</keyword>
<dbReference type="PANTHER" id="PTHR11334">
    <property type="entry name" value="MAS-RELATED G-PROTEIN COUPLED RECEPTOR"/>
    <property type="match status" value="1"/>
</dbReference>
<reference evidence="13" key="3">
    <citation type="journal article" date="2016" name="Data Brief">
        <title>Curated eutherian third party data gene data sets.</title>
        <authorList>
            <person name="Premzl M."/>
        </authorList>
    </citation>
    <scope>NUCLEOTIDE SEQUENCE</scope>
</reference>
<dbReference type="GO" id="GO:0004930">
    <property type="term" value="F:G protein-coupled receptor activity"/>
    <property type="evidence" value="ECO:0007669"/>
    <property type="project" value="UniProtKB-KW"/>
</dbReference>
<dbReference type="EMBL" id="AAGW02037171">
    <property type="status" value="NOT_ANNOTATED_CDS"/>
    <property type="molecule type" value="Genomic_DNA"/>
</dbReference>
<proteinExistence type="inferred from homology"/>
<organism evidence="13">
    <name type="scientific">Oryctolagus cuniculus</name>
    <name type="common">Rabbit</name>
    <dbReference type="NCBI Taxonomy" id="9986"/>
    <lineage>
        <taxon>Eukaryota</taxon>
        <taxon>Metazoa</taxon>
        <taxon>Chordata</taxon>
        <taxon>Craniata</taxon>
        <taxon>Vertebrata</taxon>
        <taxon>Euteleostomi</taxon>
        <taxon>Mammalia</taxon>
        <taxon>Eutheria</taxon>
        <taxon>Euarchontoglires</taxon>
        <taxon>Glires</taxon>
        <taxon>Lagomorpha</taxon>
        <taxon>Leporidae</taxon>
        <taxon>Oryctolagus</taxon>
    </lineage>
</organism>
<dbReference type="GO" id="GO:0005886">
    <property type="term" value="C:plasma membrane"/>
    <property type="evidence" value="ECO:0007669"/>
    <property type="project" value="UniProtKB-SubCell"/>
</dbReference>
<feature type="region of interest" description="Disordered" evidence="10">
    <location>
        <begin position="298"/>
        <end position="322"/>
    </location>
</feature>
<dbReference type="FunFam" id="1.20.1070.10:FF:000140">
    <property type="entry name" value="Mas-related G-protein coupled receptor member X2"/>
    <property type="match status" value="1"/>
</dbReference>
<comment type="subcellular location">
    <subcellularLocation>
        <location evidence="1">Cell membrane</location>
        <topology evidence="1">Multi-pass membrane protein</topology>
    </subcellularLocation>
</comment>
<comment type="similarity">
    <text evidence="9">Belongs to the G-protein coupled receptor 1 family.</text>
</comment>
<keyword evidence="4 11" id="KW-1133">Transmembrane helix</keyword>
<dbReference type="Proteomes" id="UP000001811">
    <property type="component" value="Chromosome 1"/>
</dbReference>
<protein>
    <submittedName>
        <fullName evidence="13">Mas-related G protein-coupled receptor G2</fullName>
    </submittedName>
</protein>
<keyword evidence="5 9" id="KW-0297">G-protein coupled receptor</keyword>
<feature type="transmembrane region" description="Helical" evidence="11">
    <location>
        <begin position="22"/>
        <end position="46"/>
    </location>
</feature>